<organism evidence="3 4">
    <name type="scientific">Pseudoxanthomonas spadix (strain BD-a59)</name>
    <dbReference type="NCBI Taxonomy" id="1045855"/>
    <lineage>
        <taxon>Bacteria</taxon>
        <taxon>Pseudomonadati</taxon>
        <taxon>Pseudomonadota</taxon>
        <taxon>Gammaproteobacteria</taxon>
        <taxon>Lysobacterales</taxon>
        <taxon>Lysobacteraceae</taxon>
        <taxon>Pseudoxanthomonas</taxon>
    </lineage>
</organism>
<accession>G7UP76</accession>
<dbReference type="Proteomes" id="UP000005870">
    <property type="component" value="Chromosome"/>
</dbReference>
<dbReference type="GO" id="GO:0004520">
    <property type="term" value="F:DNA endonuclease activity"/>
    <property type="evidence" value="ECO:0007669"/>
    <property type="project" value="TreeGrafter"/>
</dbReference>
<dbReference type="RefSeq" id="WP_014160944.1">
    <property type="nucleotide sequence ID" value="NC_016147.2"/>
</dbReference>
<reference evidence="3 4" key="1">
    <citation type="journal article" date="2012" name="J. Bacteriol.">
        <title>Complete Genome Sequence of the BTEX-Degrading Bacterium Pseudoxanthomonas spadix BD-a59.</title>
        <authorList>
            <person name="Lee S.H."/>
            <person name="Jin H.M."/>
            <person name="Lee H.J."/>
            <person name="Kim J.M."/>
            <person name="Jeon C.O."/>
        </authorList>
    </citation>
    <scope>NUCLEOTIDE SEQUENCE [LARGE SCALE GENOMIC DNA]</scope>
    <source>
        <strain evidence="3 4">BD-a59</strain>
    </source>
</reference>
<dbReference type="PANTHER" id="PTHR35562:SF2">
    <property type="entry name" value="DNA ENDONUCLEASE SMRA-RELATED"/>
    <property type="match status" value="1"/>
</dbReference>
<dbReference type="SUPFAM" id="SSF160443">
    <property type="entry name" value="SMR domain-like"/>
    <property type="match status" value="1"/>
</dbReference>
<dbReference type="OrthoDB" id="9808881at2"/>
<feature type="domain" description="Smr" evidence="2">
    <location>
        <begin position="95"/>
        <end position="176"/>
    </location>
</feature>
<dbReference type="STRING" id="1045855.DSC_10630"/>
<dbReference type="SMART" id="SM00463">
    <property type="entry name" value="SMR"/>
    <property type="match status" value="1"/>
</dbReference>
<name>G7UP76_PSEUP</name>
<dbReference type="PANTHER" id="PTHR35562">
    <property type="entry name" value="DNA ENDONUCLEASE SMRA-RELATED"/>
    <property type="match status" value="1"/>
</dbReference>
<dbReference type="InterPro" id="IPR002625">
    <property type="entry name" value="Smr_dom"/>
</dbReference>
<evidence type="ECO:0000259" key="2">
    <source>
        <dbReference type="PROSITE" id="PS50828"/>
    </source>
</evidence>
<dbReference type="KEGG" id="psd:DSC_10630"/>
<dbReference type="eggNOG" id="COG2840">
    <property type="taxonomic scope" value="Bacteria"/>
</dbReference>
<feature type="region of interest" description="Disordered" evidence="1">
    <location>
        <begin position="17"/>
        <end position="38"/>
    </location>
</feature>
<dbReference type="AlphaFoldDB" id="G7UP76"/>
<dbReference type="PROSITE" id="PS50828">
    <property type="entry name" value="SMR"/>
    <property type="match status" value="1"/>
</dbReference>
<proteinExistence type="predicted"/>
<dbReference type="InterPro" id="IPR036063">
    <property type="entry name" value="Smr_dom_sf"/>
</dbReference>
<dbReference type="Pfam" id="PF01713">
    <property type="entry name" value="Smr"/>
    <property type="match status" value="1"/>
</dbReference>
<keyword evidence="4" id="KW-1185">Reference proteome</keyword>
<evidence type="ECO:0000256" key="1">
    <source>
        <dbReference type="SAM" id="MobiDB-lite"/>
    </source>
</evidence>
<gene>
    <name evidence="3" type="ordered locus">DSC_10630</name>
</gene>
<dbReference type="HOGENOM" id="CLU_055978_1_0_6"/>
<dbReference type="EMBL" id="CP003093">
    <property type="protein sequence ID" value="AER56770.1"/>
    <property type="molecule type" value="Genomic_DNA"/>
</dbReference>
<dbReference type="Gene3D" id="3.30.1370.110">
    <property type="match status" value="1"/>
</dbReference>
<protein>
    <submittedName>
        <fullName evidence="3">Small MutS-related protein</fullName>
    </submittedName>
</protein>
<evidence type="ECO:0000313" key="3">
    <source>
        <dbReference type="EMBL" id="AER56770.1"/>
    </source>
</evidence>
<evidence type="ECO:0000313" key="4">
    <source>
        <dbReference type="Proteomes" id="UP000005870"/>
    </source>
</evidence>
<sequence>MSDAGDEDDQARLFREAIGQVRRIAPTPTPPRKPRPRPLARMAQADERAAASEFRRALQAMPIGAGDVLSHRVQALPVGVFNRLRRGQFSVQDELDLHGATAAQAETALRQFLRDAQRSGSACVRIIHGKGLGSQAEIPVLKNVVDRVLRHRSDVLAFHSATPAQGGTGAVVVLLGAR</sequence>